<name>A0ABW2XV96_9ACTN</name>
<dbReference type="Proteomes" id="UP001597063">
    <property type="component" value="Unassembled WGS sequence"/>
</dbReference>
<dbReference type="InterPro" id="IPR022603">
    <property type="entry name" value="DUF3152"/>
</dbReference>
<feature type="domain" description="DUF3152" evidence="3">
    <location>
        <begin position="151"/>
        <end position="315"/>
    </location>
</feature>
<feature type="region of interest" description="Disordered" evidence="1">
    <location>
        <begin position="114"/>
        <end position="147"/>
    </location>
</feature>
<feature type="compositionally biased region" description="Basic residues" evidence="1">
    <location>
        <begin position="8"/>
        <end position="21"/>
    </location>
</feature>
<keyword evidence="2" id="KW-0472">Membrane</keyword>
<evidence type="ECO:0000256" key="1">
    <source>
        <dbReference type="SAM" id="MobiDB-lite"/>
    </source>
</evidence>
<organism evidence="4 5">
    <name type="scientific">Actinomadura fibrosa</name>
    <dbReference type="NCBI Taxonomy" id="111802"/>
    <lineage>
        <taxon>Bacteria</taxon>
        <taxon>Bacillati</taxon>
        <taxon>Actinomycetota</taxon>
        <taxon>Actinomycetes</taxon>
        <taxon>Streptosporangiales</taxon>
        <taxon>Thermomonosporaceae</taxon>
        <taxon>Actinomadura</taxon>
    </lineage>
</organism>
<evidence type="ECO:0000256" key="2">
    <source>
        <dbReference type="SAM" id="Phobius"/>
    </source>
</evidence>
<evidence type="ECO:0000259" key="3">
    <source>
        <dbReference type="Pfam" id="PF11350"/>
    </source>
</evidence>
<comment type="caution">
    <text evidence="4">The sequence shown here is derived from an EMBL/GenBank/DDBJ whole genome shotgun (WGS) entry which is preliminary data.</text>
</comment>
<gene>
    <name evidence="4" type="ORF">ACFQZM_30785</name>
</gene>
<keyword evidence="2" id="KW-1133">Transmembrane helix</keyword>
<dbReference type="SUPFAM" id="SSF55486">
    <property type="entry name" value="Metalloproteases ('zincins'), catalytic domain"/>
    <property type="match status" value="1"/>
</dbReference>
<feature type="region of interest" description="Disordered" evidence="1">
    <location>
        <begin position="1"/>
        <end position="69"/>
    </location>
</feature>
<feature type="compositionally biased region" description="Basic and acidic residues" evidence="1">
    <location>
        <begin position="123"/>
        <end position="134"/>
    </location>
</feature>
<keyword evidence="5" id="KW-1185">Reference proteome</keyword>
<evidence type="ECO:0000313" key="4">
    <source>
        <dbReference type="EMBL" id="MFD0688912.1"/>
    </source>
</evidence>
<sequence>MQPPPRSRQGRRRATSHRRGARPAPPPPGRAPSPGYAPAGHDGYGGPNGYDELGPRRPRHGSGTVEGLSDDLDREFEGARRTRLRGIVSAVTALVLVVGLGVGAAVLWHLSSGSGSVASAPKGVEETGESRAESEPDNPPILKPKRQPYIPAKGTGTFVRPAAAGRVYGHGKLMRYMVEVEGGLRQNPAAFARSVDKILADRRGWTAGGRWSFRRVDSGPYDFVVKLASPGTVDKICAAYGMDTEGKVNCSAGKQVMVNLKRWLLLTTYYKGQPDLYHALTINHEVGHRLGHGHMTCPGKGRPAPVMQQQIFGLKGCVINGWPYDSRGRFLSGPTVP</sequence>
<dbReference type="EMBL" id="JBHTGP010000015">
    <property type="protein sequence ID" value="MFD0688912.1"/>
    <property type="molecule type" value="Genomic_DNA"/>
</dbReference>
<keyword evidence="2" id="KW-0812">Transmembrane</keyword>
<feature type="transmembrane region" description="Helical" evidence="2">
    <location>
        <begin position="87"/>
        <end position="110"/>
    </location>
</feature>
<evidence type="ECO:0000313" key="5">
    <source>
        <dbReference type="Proteomes" id="UP001597063"/>
    </source>
</evidence>
<proteinExistence type="predicted"/>
<protein>
    <submittedName>
        <fullName evidence="4">DUF3152 domain-containing protein</fullName>
    </submittedName>
</protein>
<dbReference type="Pfam" id="PF11350">
    <property type="entry name" value="DUF3152"/>
    <property type="match status" value="1"/>
</dbReference>
<accession>A0ABW2XV96</accession>
<reference evidence="5" key="1">
    <citation type="journal article" date="2019" name="Int. J. Syst. Evol. Microbiol.">
        <title>The Global Catalogue of Microorganisms (GCM) 10K type strain sequencing project: providing services to taxonomists for standard genome sequencing and annotation.</title>
        <authorList>
            <consortium name="The Broad Institute Genomics Platform"/>
            <consortium name="The Broad Institute Genome Sequencing Center for Infectious Disease"/>
            <person name="Wu L."/>
            <person name="Ma J."/>
        </authorList>
    </citation>
    <scope>NUCLEOTIDE SEQUENCE [LARGE SCALE GENOMIC DNA]</scope>
    <source>
        <strain evidence="5">JCM 9371</strain>
    </source>
</reference>
<dbReference type="RefSeq" id="WP_131761666.1">
    <property type="nucleotide sequence ID" value="NZ_JBHTGP010000015.1"/>
</dbReference>